<dbReference type="AlphaFoldDB" id="A0A231GV00"/>
<proteinExistence type="predicted"/>
<evidence type="ECO:0000313" key="2">
    <source>
        <dbReference type="EMBL" id="OXR40301.1"/>
    </source>
</evidence>
<protein>
    <submittedName>
        <fullName evidence="2">Uncharacterized protein</fullName>
    </submittedName>
</protein>
<feature type="region of interest" description="Disordered" evidence="1">
    <location>
        <begin position="1"/>
        <end position="29"/>
    </location>
</feature>
<gene>
    <name evidence="2" type="ORF">B7C42_07639</name>
</gene>
<name>A0A231GV00_9NOCA</name>
<feature type="compositionally biased region" description="Polar residues" evidence="1">
    <location>
        <begin position="1"/>
        <end position="10"/>
    </location>
</feature>
<evidence type="ECO:0000313" key="3">
    <source>
        <dbReference type="Proteomes" id="UP000215506"/>
    </source>
</evidence>
<accession>A0A231GV00</accession>
<comment type="caution">
    <text evidence="2">The sequence shown here is derived from an EMBL/GenBank/DDBJ whole genome shotgun (WGS) entry which is preliminary data.</text>
</comment>
<dbReference type="EMBL" id="NGAF01000035">
    <property type="protein sequence ID" value="OXR40301.1"/>
    <property type="molecule type" value="Genomic_DNA"/>
</dbReference>
<reference evidence="2 3" key="1">
    <citation type="submission" date="2017-07" db="EMBL/GenBank/DDBJ databases">
        <title>First draft Genome Sequence of Nocardia cerradoensis isolated from human infection.</title>
        <authorList>
            <person name="Carrasco G."/>
        </authorList>
    </citation>
    <scope>NUCLEOTIDE SEQUENCE [LARGE SCALE GENOMIC DNA]</scope>
    <source>
        <strain evidence="2 3">CNM20130759</strain>
    </source>
</reference>
<keyword evidence="3" id="KW-1185">Reference proteome</keyword>
<organism evidence="2 3">
    <name type="scientific">Nocardia cerradoensis</name>
    <dbReference type="NCBI Taxonomy" id="85688"/>
    <lineage>
        <taxon>Bacteria</taxon>
        <taxon>Bacillati</taxon>
        <taxon>Actinomycetota</taxon>
        <taxon>Actinomycetes</taxon>
        <taxon>Mycobacteriales</taxon>
        <taxon>Nocardiaceae</taxon>
        <taxon>Nocardia</taxon>
    </lineage>
</organism>
<sequence>MDATISTPATSRDVVAHPRSFRRSGGRRESEPHERRYILSLLRLRRLRAECSCNPRFGDLDGVRHRLLLRCRYEYVGSGAGHRFVSHRANPVQLSRTVIGTRACLPWRWALDSLRIGAGSACRRMRRRQLRRACRAPPRCVVGVASRRVAWFRSFSRVAVVVHVGFRGSAVATLVADSPWCACGLFGVARRGVLPSMRHVLLALRTGRRDPGAASDAPGRFPGDRLERRGLSQRRVISTDTGVVGHYCRQAELAGGPSARRSARRAIARMPVSAIAPPIPQTAAAR</sequence>
<dbReference type="Proteomes" id="UP000215506">
    <property type="component" value="Unassembled WGS sequence"/>
</dbReference>
<evidence type="ECO:0000256" key="1">
    <source>
        <dbReference type="SAM" id="MobiDB-lite"/>
    </source>
</evidence>